<feature type="transmembrane region" description="Helical" evidence="1">
    <location>
        <begin position="77"/>
        <end position="96"/>
    </location>
</feature>
<feature type="transmembrane region" description="Helical" evidence="1">
    <location>
        <begin position="297"/>
        <end position="319"/>
    </location>
</feature>
<dbReference type="PANTHER" id="PTHR23028">
    <property type="entry name" value="ACETYLTRANSFERASE"/>
    <property type="match status" value="1"/>
</dbReference>
<feature type="domain" description="Acyltransferase 3" evidence="2">
    <location>
        <begin position="10"/>
        <end position="348"/>
    </location>
</feature>
<protein>
    <submittedName>
        <fullName evidence="4">Acyltransferase family protein</fullName>
    </submittedName>
</protein>
<name>A0ABT5HGB3_9CAUL</name>
<gene>
    <name evidence="4" type="ORF">PQU98_03750</name>
</gene>
<dbReference type="RefSeq" id="WP_272743539.1">
    <property type="nucleotide sequence ID" value="NZ_JAQQKV010000001.1"/>
</dbReference>
<accession>A0ABT5HGB3</accession>
<feature type="transmembrane region" description="Helical" evidence="1">
    <location>
        <begin position="36"/>
        <end position="56"/>
    </location>
</feature>
<proteinExistence type="predicted"/>
<evidence type="ECO:0000313" key="5">
    <source>
        <dbReference type="Proteomes" id="UP001218579"/>
    </source>
</evidence>
<dbReference type="GO" id="GO:0016746">
    <property type="term" value="F:acyltransferase activity"/>
    <property type="evidence" value="ECO:0007669"/>
    <property type="project" value="UniProtKB-KW"/>
</dbReference>
<feature type="transmembrane region" description="Helical" evidence="1">
    <location>
        <begin position="139"/>
        <end position="160"/>
    </location>
</feature>
<keyword evidence="1" id="KW-0472">Membrane</keyword>
<feature type="transmembrane region" description="Helical" evidence="1">
    <location>
        <begin position="331"/>
        <end position="350"/>
    </location>
</feature>
<dbReference type="Pfam" id="PF01757">
    <property type="entry name" value="Acyl_transf_3"/>
    <property type="match status" value="1"/>
</dbReference>
<keyword evidence="1" id="KW-1133">Transmembrane helix</keyword>
<reference evidence="4 5" key="1">
    <citation type="submission" date="2023-01" db="EMBL/GenBank/DDBJ databases">
        <title>Novel species of the genus Asticcacaulis isolated from rivers.</title>
        <authorList>
            <person name="Lu H."/>
        </authorList>
    </citation>
    <scope>NUCLEOTIDE SEQUENCE [LARGE SCALE GENOMIC DNA]</scope>
    <source>
        <strain evidence="4 5">LKC15W</strain>
    </source>
</reference>
<dbReference type="InterPro" id="IPR002656">
    <property type="entry name" value="Acyl_transf_3_dom"/>
</dbReference>
<keyword evidence="5" id="KW-1185">Reference proteome</keyword>
<feature type="transmembrane region" description="Helical" evidence="1">
    <location>
        <begin position="194"/>
        <end position="214"/>
    </location>
</feature>
<feature type="transmembrane region" description="Helical" evidence="1">
    <location>
        <begin position="166"/>
        <end position="182"/>
    </location>
</feature>
<keyword evidence="1" id="KW-0812">Transmembrane</keyword>
<feature type="domain" description="SGNH" evidence="3">
    <location>
        <begin position="422"/>
        <end position="666"/>
    </location>
</feature>
<evidence type="ECO:0000259" key="3">
    <source>
        <dbReference type="Pfam" id="PF19040"/>
    </source>
</evidence>
<evidence type="ECO:0000259" key="2">
    <source>
        <dbReference type="Pfam" id="PF01757"/>
    </source>
</evidence>
<evidence type="ECO:0000313" key="4">
    <source>
        <dbReference type="EMBL" id="MDC7675228.1"/>
    </source>
</evidence>
<sequence>MRYVQDKYRPEIDGLRALALLPVMLSHAGFSMFSGGFVGVDVFFVISGYLITRILADEIGQGRFSLLRFYERRVRRIAPALILVMAVSIPFAWFTMLPEEFRDFGQSLVAVNLFLSNVFFLGESGYFEGASEYKPFLHTWSLAVEEQFYVLFPLLLFAVWTYARRYLMAIFGGIALISLIWAEYNWRHDPNATFYLLTSRAWELLAGALLAIWLHNDRHETVHPPVMERLLGLLSRAEVHQILSMAGLIMIIAPVLVIEHFIPWPGLMTLIPVSGAMLIIGCARQGTWAYWVLTQPYLVGIGLISYSAYLWHQPVFVFARLLSPDGVSPGGYILLIVFSLGLAYLTWRYIEQPFRKGLKLPKYQLFAGAAACAVGLVAVGLTLHITGGLPQRLTAEERMISAGNEYTSPYGKDCLNQIPTSFDSYCRFGDTSGRTVAVVGDSMSTEVSWKLAEHLTGQPIGMQQFTWTGCPPFAGLIRREDPEPCAQFHTKAHQYILDSKNIDTVIVVSNWADYFSCPQARQCYTSAERPELVRGRREPEREAAIAAVMDREFDAYLKAGKKIIVVYPIPQMSHHVPRYMFSSIKSARRNHDLPNLSLEDHLKRTRVARNLLDRQSAKAGVMYYDPAQRLCSVTASGCASEKGGKPLYYDNLHLNGYGADFLSSDIVQMLGVGLRVQIPTHETQKKT</sequence>
<comment type="caution">
    <text evidence="4">The sequence shown here is derived from an EMBL/GenBank/DDBJ whole genome shotgun (WGS) entry which is preliminary data.</text>
</comment>
<dbReference type="InterPro" id="IPR050879">
    <property type="entry name" value="Acyltransferase_3"/>
</dbReference>
<dbReference type="EMBL" id="JAQQKV010000001">
    <property type="protein sequence ID" value="MDC7675228.1"/>
    <property type="molecule type" value="Genomic_DNA"/>
</dbReference>
<keyword evidence="4" id="KW-0808">Transferase</keyword>
<feature type="transmembrane region" description="Helical" evidence="1">
    <location>
        <begin position="270"/>
        <end position="291"/>
    </location>
</feature>
<dbReference type="InterPro" id="IPR043968">
    <property type="entry name" value="SGNH"/>
</dbReference>
<feature type="transmembrane region" description="Helical" evidence="1">
    <location>
        <begin position="365"/>
        <end position="389"/>
    </location>
</feature>
<dbReference type="PANTHER" id="PTHR23028:SF53">
    <property type="entry name" value="ACYL_TRANSF_3 DOMAIN-CONTAINING PROTEIN"/>
    <property type="match status" value="1"/>
</dbReference>
<feature type="transmembrane region" description="Helical" evidence="1">
    <location>
        <begin position="239"/>
        <end position="258"/>
    </location>
</feature>
<organism evidence="4 5">
    <name type="scientific">Asticcacaulis machinosus</name>
    <dbReference type="NCBI Taxonomy" id="2984211"/>
    <lineage>
        <taxon>Bacteria</taxon>
        <taxon>Pseudomonadati</taxon>
        <taxon>Pseudomonadota</taxon>
        <taxon>Alphaproteobacteria</taxon>
        <taxon>Caulobacterales</taxon>
        <taxon>Caulobacteraceae</taxon>
        <taxon>Asticcacaulis</taxon>
    </lineage>
</organism>
<dbReference type="Pfam" id="PF19040">
    <property type="entry name" value="SGNH"/>
    <property type="match status" value="1"/>
</dbReference>
<keyword evidence="4" id="KW-0012">Acyltransferase</keyword>
<dbReference type="Proteomes" id="UP001218579">
    <property type="component" value="Unassembled WGS sequence"/>
</dbReference>
<evidence type="ECO:0000256" key="1">
    <source>
        <dbReference type="SAM" id="Phobius"/>
    </source>
</evidence>